<feature type="compositionally biased region" description="Polar residues" evidence="7">
    <location>
        <begin position="191"/>
        <end position="208"/>
    </location>
</feature>
<dbReference type="Pfam" id="PF00170">
    <property type="entry name" value="bZIP_1"/>
    <property type="match status" value="1"/>
</dbReference>
<organism evidence="9 10">
    <name type="scientific">Clathrus columnatus</name>
    <dbReference type="NCBI Taxonomy" id="1419009"/>
    <lineage>
        <taxon>Eukaryota</taxon>
        <taxon>Fungi</taxon>
        <taxon>Dikarya</taxon>
        <taxon>Basidiomycota</taxon>
        <taxon>Agaricomycotina</taxon>
        <taxon>Agaricomycetes</taxon>
        <taxon>Phallomycetidae</taxon>
        <taxon>Phallales</taxon>
        <taxon>Clathraceae</taxon>
        <taxon>Clathrus</taxon>
    </lineage>
</organism>
<gene>
    <name evidence="9" type="ORF">Clacol_001595</name>
</gene>
<keyword evidence="4" id="KW-0804">Transcription</keyword>
<dbReference type="GO" id="GO:0003700">
    <property type="term" value="F:DNA-binding transcription factor activity"/>
    <property type="evidence" value="ECO:0007669"/>
    <property type="project" value="InterPro"/>
</dbReference>
<feature type="region of interest" description="Disordered" evidence="7">
    <location>
        <begin position="114"/>
        <end position="165"/>
    </location>
</feature>
<feature type="compositionally biased region" description="Low complexity" evidence="7">
    <location>
        <begin position="180"/>
        <end position="190"/>
    </location>
</feature>
<dbReference type="InterPro" id="IPR051027">
    <property type="entry name" value="bZIP_transcription_factors"/>
</dbReference>
<dbReference type="FunFam" id="1.20.5.170:FF:000053">
    <property type="entry name" value="BZIP transcription factor AtfA"/>
    <property type="match status" value="1"/>
</dbReference>
<dbReference type="PROSITE" id="PS50217">
    <property type="entry name" value="BZIP"/>
    <property type="match status" value="1"/>
</dbReference>
<dbReference type="InterPro" id="IPR004827">
    <property type="entry name" value="bZIP"/>
</dbReference>
<feature type="compositionally biased region" description="Basic and acidic residues" evidence="7">
    <location>
        <begin position="361"/>
        <end position="373"/>
    </location>
</feature>
<keyword evidence="10" id="KW-1185">Reference proteome</keyword>
<dbReference type="Proteomes" id="UP001050691">
    <property type="component" value="Unassembled WGS sequence"/>
</dbReference>
<evidence type="ECO:0000256" key="1">
    <source>
        <dbReference type="ARBA" id="ARBA00004123"/>
    </source>
</evidence>
<keyword evidence="3" id="KW-0238">DNA-binding</keyword>
<reference evidence="9" key="1">
    <citation type="submission" date="2021-10" db="EMBL/GenBank/DDBJ databases">
        <title>De novo Genome Assembly of Clathrus columnatus (Basidiomycota, Fungi) Using Illumina and Nanopore Sequence Data.</title>
        <authorList>
            <person name="Ogiso-Tanaka E."/>
            <person name="Itagaki H."/>
            <person name="Hosoya T."/>
            <person name="Hosaka K."/>
        </authorList>
    </citation>
    <scope>NUCLEOTIDE SEQUENCE</scope>
    <source>
        <strain evidence="9">MO-923</strain>
    </source>
</reference>
<feature type="compositionally biased region" description="Low complexity" evidence="7">
    <location>
        <begin position="44"/>
        <end position="60"/>
    </location>
</feature>
<feature type="region of interest" description="Disordered" evidence="7">
    <location>
        <begin position="277"/>
        <end position="373"/>
    </location>
</feature>
<dbReference type="SUPFAM" id="SSF57959">
    <property type="entry name" value="Leucine zipper domain"/>
    <property type="match status" value="1"/>
</dbReference>
<evidence type="ECO:0000256" key="2">
    <source>
        <dbReference type="ARBA" id="ARBA00023015"/>
    </source>
</evidence>
<keyword evidence="6" id="KW-0175">Coiled coil</keyword>
<evidence type="ECO:0000259" key="8">
    <source>
        <dbReference type="PROSITE" id="PS50217"/>
    </source>
</evidence>
<dbReference type="EMBL" id="BPWL01000002">
    <property type="protein sequence ID" value="GJJ07393.1"/>
    <property type="molecule type" value="Genomic_DNA"/>
</dbReference>
<dbReference type="InterPro" id="IPR021755">
    <property type="entry name" value="TF_Aft1_HRA"/>
</dbReference>
<dbReference type="InterPro" id="IPR046347">
    <property type="entry name" value="bZIP_sf"/>
</dbReference>
<feature type="region of interest" description="Disordered" evidence="7">
    <location>
        <begin position="180"/>
        <end position="216"/>
    </location>
</feature>
<dbReference type="GO" id="GO:0003677">
    <property type="term" value="F:DNA binding"/>
    <property type="evidence" value="ECO:0007669"/>
    <property type="project" value="UniProtKB-KW"/>
</dbReference>
<keyword evidence="2" id="KW-0805">Transcription regulation</keyword>
<feature type="compositionally biased region" description="Basic and acidic residues" evidence="7">
    <location>
        <begin position="61"/>
        <end position="85"/>
    </location>
</feature>
<dbReference type="AlphaFoldDB" id="A0AAV5A410"/>
<dbReference type="GO" id="GO:0005634">
    <property type="term" value="C:nucleus"/>
    <property type="evidence" value="ECO:0007669"/>
    <property type="project" value="UniProtKB-SubCell"/>
</dbReference>
<comment type="caution">
    <text evidence="9">The sequence shown here is derived from an EMBL/GenBank/DDBJ whole genome shotgun (WGS) entry which is preliminary data.</text>
</comment>
<evidence type="ECO:0000256" key="7">
    <source>
        <dbReference type="SAM" id="MobiDB-lite"/>
    </source>
</evidence>
<feature type="region of interest" description="Disordered" evidence="7">
    <location>
        <begin position="1"/>
        <end position="99"/>
    </location>
</feature>
<evidence type="ECO:0000256" key="5">
    <source>
        <dbReference type="ARBA" id="ARBA00023242"/>
    </source>
</evidence>
<feature type="compositionally biased region" description="Basic residues" evidence="7">
    <location>
        <begin position="315"/>
        <end position="329"/>
    </location>
</feature>
<accession>A0AAV5A410</accession>
<comment type="subcellular location">
    <subcellularLocation>
        <location evidence="1">Nucleus</location>
    </subcellularLocation>
</comment>
<dbReference type="SMART" id="SM00338">
    <property type="entry name" value="BRLZ"/>
    <property type="match status" value="1"/>
</dbReference>
<evidence type="ECO:0000256" key="6">
    <source>
        <dbReference type="SAM" id="Coils"/>
    </source>
</evidence>
<dbReference type="Gene3D" id="1.20.5.170">
    <property type="match status" value="1"/>
</dbReference>
<evidence type="ECO:0000313" key="10">
    <source>
        <dbReference type="Proteomes" id="UP001050691"/>
    </source>
</evidence>
<keyword evidence="5" id="KW-0539">Nucleus</keyword>
<feature type="compositionally biased region" description="Low complexity" evidence="7">
    <location>
        <begin position="122"/>
        <end position="131"/>
    </location>
</feature>
<dbReference type="PANTHER" id="PTHR19304">
    <property type="entry name" value="CYCLIC-AMP RESPONSE ELEMENT BINDING PROTEIN"/>
    <property type="match status" value="1"/>
</dbReference>
<sequence length="478" mass="50459">MPMSDAHGSSSSKDDSKLSPPSRRPVNLNRAFDLEPNPFEQSFSNTRSSSSDNNNTSGNGNDDHLNSNRLIDRRDEKSKDIDDSKPILPSVAALSSPTDGYSWSDLAPGSLRAGPLSPAMLQGPQQPQQPGLVPSYDPTRPFGRTGLTPSTGLTPLVGGPISFPPPSPNTAAFLAMVTNQSNPNQNQNSSTITPSAITGMLNSANSQPGAIPPSVTTTVSASSSAVPSSSISAISHPYSYSSTQNPNAFSTQGSANAASAAANGLFLLSQAHQELTKREEAARADANAVSTGRRSSKRKSLDAPVPLPSLTSSSHLKRPRANSNRKRGKSTADEDDSGDDDDGQQDDMMGDKLHLSSNPNKKPETEEEKRKNFLERNRQAALKCRQRKKAWLAQLQARVEFLQTENERLTTALVSSREEISRLNALLGAGGPPPPGVSNVNSQPVSVAVSLPSASKSIAAPQVQGSAVAVSNGRGYGY</sequence>
<dbReference type="Pfam" id="PF11786">
    <property type="entry name" value="Aft1_HRA"/>
    <property type="match status" value="1"/>
</dbReference>
<proteinExistence type="predicted"/>
<evidence type="ECO:0000256" key="4">
    <source>
        <dbReference type="ARBA" id="ARBA00023163"/>
    </source>
</evidence>
<dbReference type="CDD" id="cd14687">
    <property type="entry name" value="bZIP_ATF2"/>
    <property type="match status" value="1"/>
</dbReference>
<feature type="compositionally biased region" description="Acidic residues" evidence="7">
    <location>
        <begin position="333"/>
        <end position="345"/>
    </location>
</feature>
<evidence type="ECO:0000313" key="9">
    <source>
        <dbReference type="EMBL" id="GJJ07393.1"/>
    </source>
</evidence>
<feature type="domain" description="BZIP" evidence="8">
    <location>
        <begin position="367"/>
        <end position="427"/>
    </location>
</feature>
<feature type="coiled-coil region" evidence="6">
    <location>
        <begin position="392"/>
        <end position="419"/>
    </location>
</feature>
<feature type="compositionally biased region" description="Low complexity" evidence="7">
    <location>
        <begin position="145"/>
        <end position="160"/>
    </location>
</feature>
<protein>
    <recommendedName>
        <fullName evidence="8">BZIP domain-containing protein</fullName>
    </recommendedName>
</protein>
<name>A0AAV5A410_9AGAM</name>
<evidence type="ECO:0000256" key="3">
    <source>
        <dbReference type="ARBA" id="ARBA00023125"/>
    </source>
</evidence>